<dbReference type="GO" id="GO:0005886">
    <property type="term" value="C:plasma membrane"/>
    <property type="evidence" value="ECO:0007669"/>
    <property type="project" value="TreeGrafter"/>
</dbReference>
<feature type="transmembrane region" description="Helical" evidence="1">
    <location>
        <begin position="107"/>
        <end position="132"/>
    </location>
</feature>
<keyword evidence="1" id="KW-0812">Transmembrane</keyword>
<accession>A0AAU8YVB7</accession>
<sequence>MGNTVAGNQMILGLIIGISILVFLILKTKIHTFLALIISAATTGLIGGMPPNKIIESISKGFGGTLGSIGIIIGFGVMMGQIFEVSGAAERMAKTFIKFLGKKREELALAITGFIVSIPIFCDSGFIILAPLAKAISKKTKKSVVSLGVSLGLGLVITHSLVPPTPGPVGVAGIFGVSVGHFLLWGIPLAIPMAMAGMLYGKYIGKKIYQIPGEDDDEWIRPEYQEPVYDFEHEDDNKELPSTFMAFAPIITPIILILINTILEVLIKQKSITPSGFTNMVQFLGSPIIAVGIGLVIAIYGLAGKLNKEEVINEMEKGIKSAGIIILVTGGGGALGMVLRDSGTGDHIAKLIAGSHMPVVLIPFIIASLVRLIQGSGTVAMITAASITAPIVAASNVNPILAALGACMGSLLFSYFNDSYFWVVNRSLGIKDAKEQIKVWSVTTTIAWAVGLVELILLSFIL</sequence>
<feature type="transmembrane region" description="Helical" evidence="1">
    <location>
        <begin position="7"/>
        <end position="26"/>
    </location>
</feature>
<dbReference type="PANTHER" id="PTHR30354:SF11">
    <property type="entry name" value="PERMEASE"/>
    <property type="match status" value="1"/>
</dbReference>
<evidence type="ECO:0000313" key="2">
    <source>
        <dbReference type="EMBL" id="AVP63792.1"/>
    </source>
</evidence>
<feature type="transmembrane region" description="Helical" evidence="1">
    <location>
        <begin position="144"/>
        <end position="162"/>
    </location>
</feature>
<keyword evidence="1" id="KW-0472">Membrane</keyword>
<feature type="transmembrane region" description="Helical" evidence="1">
    <location>
        <begin position="322"/>
        <end position="339"/>
    </location>
</feature>
<dbReference type="EMBL" id="CP027776">
    <property type="protein sequence ID" value="AVP63792.1"/>
    <property type="molecule type" value="Genomic_DNA"/>
</dbReference>
<evidence type="ECO:0000313" key="3">
    <source>
        <dbReference type="Proteomes" id="UP000238070"/>
    </source>
</evidence>
<feature type="transmembrane region" description="Helical" evidence="1">
    <location>
        <begin position="61"/>
        <end position="83"/>
    </location>
</feature>
<feature type="transmembrane region" description="Helical" evidence="1">
    <location>
        <begin position="351"/>
        <end position="370"/>
    </location>
</feature>
<dbReference type="Pfam" id="PF02447">
    <property type="entry name" value="GntP_permease"/>
    <property type="match status" value="1"/>
</dbReference>
<dbReference type="GO" id="GO:0015128">
    <property type="term" value="F:gluconate transmembrane transporter activity"/>
    <property type="evidence" value="ECO:0007669"/>
    <property type="project" value="InterPro"/>
</dbReference>
<feature type="transmembrane region" description="Helical" evidence="1">
    <location>
        <begin position="32"/>
        <end position="49"/>
    </location>
</feature>
<feature type="transmembrane region" description="Helical" evidence="1">
    <location>
        <begin position="439"/>
        <end position="461"/>
    </location>
</feature>
<evidence type="ECO:0000256" key="1">
    <source>
        <dbReference type="SAM" id="Phobius"/>
    </source>
</evidence>
<reference evidence="2 3" key="1">
    <citation type="submission" date="2018-01" db="EMBL/GenBank/DDBJ databases">
        <title>Genetic Diversity of Clostridium botulinum in seafood.</title>
        <authorList>
            <person name="Athira V."/>
            <person name="Arun Jyothi P.V."/>
            <person name="Lalitha K.V."/>
            <person name="Joseph T.C."/>
        </authorList>
    </citation>
    <scope>NUCLEOTIDE SEQUENCE [LARGE SCALE GENOMIC DNA]</scope>
    <source>
        <strain evidence="2 3">Mfbjulcb5</strain>
    </source>
</reference>
<dbReference type="PIRSF" id="PIRSF002746">
    <property type="entry name" value="Gluconate_transporter"/>
    <property type="match status" value="1"/>
</dbReference>
<feature type="transmembrane region" description="Helical" evidence="1">
    <location>
        <begin position="283"/>
        <end position="302"/>
    </location>
</feature>
<dbReference type="Proteomes" id="UP000238070">
    <property type="component" value="Chromosome"/>
</dbReference>
<feature type="transmembrane region" description="Helical" evidence="1">
    <location>
        <begin position="244"/>
        <end position="263"/>
    </location>
</feature>
<dbReference type="NCBIfam" id="TIGR00791">
    <property type="entry name" value="gntP"/>
    <property type="match status" value="1"/>
</dbReference>
<feature type="transmembrane region" description="Helical" evidence="1">
    <location>
        <begin position="377"/>
        <end position="394"/>
    </location>
</feature>
<feature type="transmembrane region" description="Helical" evidence="1">
    <location>
        <begin position="400"/>
        <end position="418"/>
    </location>
</feature>
<protein>
    <submittedName>
        <fullName evidence="2">Gluconate permease</fullName>
    </submittedName>
</protein>
<proteinExistence type="predicted"/>
<dbReference type="PANTHER" id="PTHR30354">
    <property type="entry name" value="GNT FAMILY GLUCONATE TRANSPORTER"/>
    <property type="match status" value="1"/>
</dbReference>
<organism evidence="2 3">
    <name type="scientific">Clostridium botulinum</name>
    <dbReference type="NCBI Taxonomy" id="1491"/>
    <lineage>
        <taxon>Bacteria</taxon>
        <taxon>Bacillati</taxon>
        <taxon>Bacillota</taxon>
        <taxon>Clostridia</taxon>
        <taxon>Eubacteriales</taxon>
        <taxon>Clostridiaceae</taxon>
        <taxon>Clostridium</taxon>
    </lineage>
</organism>
<dbReference type="InterPro" id="IPR003474">
    <property type="entry name" value="Glcn_transporter"/>
</dbReference>
<name>A0AAU8YVB7_CLOBO</name>
<dbReference type="AlphaFoldDB" id="A0AAU8YVB7"/>
<gene>
    <name evidence="2" type="ORF">C3B64_05780</name>
</gene>
<keyword evidence="1" id="KW-1133">Transmembrane helix</keyword>